<accession>A0A6I2TYQ3</accession>
<gene>
    <name evidence="2" type="ORF">FYJ72_01595</name>
</gene>
<comment type="caution">
    <text evidence="2">The sequence shown here is derived from an EMBL/GenBank/DDBJ whole genome shotgun (WGS) entry which is preliminary data.</text>
</comment>
<dbReference type="Proteomes" id="UP000450161">
    <property type="component" value="Unassembled WGS sequence"/>
</dbReference>
<sequence length="257" mass="30020">MEITKDKVTELFCIIDEFYKVFDAENAGKLFLSEDGVKRRRRKASLSDSEIMTILLYFHFGSFRNFKHYYLFFIRGTLKSYFPNAVSYNRFVELESRVFFPLMFFLNLRAFGRCNDRGEIIAFVLTGANVSDKDPAVFDVLAKRLYGKLFADKGYISQKLFDSLFEEGIQLVTGLRVNMKNKLMPFYDKMMLRKRYIIETINDLLKNTAQIVHSRHRSVSNFIINIISALGAYCFFDNKPKALTGYVIEDTKQLSLF</sequence>
<dbReference type="Pfam" id="PF13612">
    <property type="entry name" value="DDE_Tnp_1_3"/>
    <property type="match status" value="1"/>
</dbReference>
<evidence type="ECO:0000313" key="3">
    <source>
        <dbReference type="Proteomes" id="UP000450161"/>
    </source>
</evidence>
<proteinExistence type="predicted"/>
<protein>
    <submittedName>
        <fullName evidence="2">Transposase</fullName>
    </submittedName>
</protein>
<organism evidence="2 3">
    <name type="scientific">Segatella copri</name>
    <dbReference type="NCBI Taxonomy" id="165179"/>
    <lineage>
        <taxon>Bacteria</taxon>
        <taxon>Pseudomonadati</taxon>
        <taxon>Bacteroidota</taxon>
        <taxon>Bacteroidia</taxon>
        <taxon>Bacteroidales</taxon>
        <taxon>Prevotellaceae</taxon>
        <taxon>Segatella</taxon>
    </lineage>
</organism>
<evidence type="ECO:0000259" key="1">
    <source>
        <dbReference type="Pfam" id="PF13612"/>
    </source>
</evidence>
<feature type="domain" description="Transposase DDE" evidence="1">
    <location>
        <begin position="114"/>
        <end position="219"/>
    </location>
</feature>
<dbReference type="RefSeq" id="WP_154480180.1">
    <property type="nucleotide sequence ID" value="NZ_VUNF01000002.1"/>
</dbReference>
<reference evidence="2 3" key="1">
    <citation type="submission" date="2019-08" db="EMBL/GenBank/DDBJ databases">
        <title>In-depth cultivation of the pig gut microbiome towards novel bacterial diversity and tailored functional studies.</title>
        <authorList>
            <person name="Wylensek D."/>
            <person name="Hitch T.C.A."/>
            <person name="Clavel T."/>
        </authorList>
    </citation>
    <scope>NUCLEOTIDE SEQUENCE [LARGE SCALE GENOMIC DNA]</scope>
    <source>
        <strain evidence="2 3">LKV-178-WT-2C</strain>
    </source>
</reference>
<dbReference type="EMBL" id="VUNF01000002">
    <property type="protein sequence ID" value="MST76414.1"/>
    <property type="molecule type" value="Genomic_DNA"/>
</dbReference>
<dbReference type="InterPro" id="IPR025668">
    <property type="entry name" value="Tnp_DDE_dom"/>
</dbReference>
<dbReference type="AlphaFoldDB" id="A0A6I2TYQ3"/>
<name>A0A6I2TYQ3_9BACT</name>
<evidence type="ECO:0000313" key="2">
    <source>
        <dbReference type="EMBL" id="MST76414.1"/>
    </source>
</evidence>